<keyword evidence="1" id="KW-0342">GTP-binding</keyword>
<dbReference type="InterPro" id="IPR030379">
    <property type="entry name" value="G_SEPTIN_dom"/>
</dbReference>
<proteinExistence type="inferred from homology"/>
<accession>A0A074WSG9</accession>
<feature type="compositionally biased region" description="Basic and acidic residues" evidence="2">
    <location>
        <begin position="36"/>
        <end position="52"/>
    </location>
</feature>
<organism evidence="4 5">
    <name type="scientific">Aureobasidium melanogenum (strain CBS 110374)</name>
    <name type="common">Aureobasidium pullulans var. melanogenum</name>
    <dbReference type="NCBI Taxonomy" id="1043003"/>
    <lineage>
        <taxon>Eukaryota</taxon>
        <taxon>Fungi</taxon>
        <taxon>Dikarya</taxon>
        <taxon>Ascomycota</taxon>
        <taxon>Pezizomycotina</taxon>
        <taxon>Dothideomycetes</taxon>
        <taxon>Dothideomycetidae</taxon>
        <taxon>Dothideales</taxon>
        <taxon>Saccotheciaceae</taxon>
        <taxon>Aureobasidium</taxon>
    </lineage>
</organism>
<dbReference type="STRING" id="1043003.A0A074WSG9"/>
<evidence type="ECO:0000313" key="5">
    <source>
        <dbReference type="Proteomes" id="UP000030672"/>
    </source>
</evidence>
<dbReference type="GeneID" id="63919373"/>
<sequence>MSHSERAWSRSKKLPCTDAGTAPIPGYTQPPTTFFLRRERDMKKAQAEKSDQQQDQDNNYGVESLDETLEVAFASTTPESSSSPSNTVSGKKRKIGNPVHPKIAAAAQRIISSEERPSSRTSSIMSPTQRPLTPSPTRRHIRSESLTSLGRSFTSLRAGGTSNPRSPSVKSVRLSDEEGSIIDDTASQALHSSSDDDDVFADETLLDSTPQAVPLSSVPQLIMPSISMPARRPFTERGKRMPRLRIMVAGPSGIGKTSLIKSIVQVCEDIVHVDPVVAIDSSSTSTTLAHDVFETHASTKSYPSWWSDIEQGRGLRRRKSMGDSILERNISFIDTPGWTMSGANDQENMDDAINTVHEHIEASLRRNTLSGELSDIDLLGVLSGSGGFQVDALLYMFHPTSHQITPTEIDVLRRLSALTNIIPVIGRADTCQSDNLMDTKTAIRSSLEAAGIGTLTFQAANAQDVLTSSPFAVSSALSEDTETMDASVLMSSEYVQPLVSSDLTQLVDRLFDPDNAQWLRHCAVRKFIQWRREYLKTSFDSHKRELRELALERLGCLQDAAPSSISSVLSSPSGFLAPQIPTPSQRGSSPTPFKLVPAIYTTSQYDFGRGIDAHNLDRDNMNLPQWAYNLKVALDIETQERKQLTTGTDGKHEASSALVRSGYEIPHHVDRSKPDSLDRQDPLGLLALSQRFHINKWSVLQVVGVCGAVAWVARNWVTVSEALGLSTPSVELPGYAVVSARDNSRAPLELLRAFLTGGKW</sequence>
<feature type="domain" description="Septin-type G" evidence="3">
    <location>
        <begin position="240"/>
        <end position="537"/>
    </location>
</feature>
<evidence type="ECO:0000313" key="4">
    <source>
        <dbReference type="EMBL" id="KEQ65361.1"/>
    </source>
</evidence>
<protein>
    <recommendedName>
        <fullName evidence="3">Septin-type G domain-containing protein</fullName>
    </recommendedName>
</protein>
<feature type="compositionally biased region" description="Polar residues" evidence="2">
    <location>
        <begin position="125"/>
        <end position="136"/>
    </location>
</feature>
<feature type="compositionally biased region" description="Polar residues" evidence="2">
    <location>
        <begin position="144"/>
        <end position="169"/>
    </location>
</feature>
<comment type="similarity">
    <text evidence="1">Belongs to the TRAFAC class TrmE-Era-EngA-EngB-Septin-like GTPase superfamily. Septin GTPase family.</text>
</comment>
<feature type="compositionally biased region" description="Low complexity" evidence="2">
    <location>
        <begin position="75"/>
        <end position="89"/>
    </location>
</feature>
<dbReference type="AlphaFoldDB" id="A0A074WSG9"/>
<gene>
    <name evidence="4" type="ORF">M437DRAFT_73290</name>
</gene>
<keyword evidence="5" id="KW-1185">Reference proteome</keyword>
<evidence type="ECO:0000256" key="1">
    <source>
        <dbReference type="RuleBase" id="RU004560"/>
    </source>
</evidence>
<dbReference type="GO" id="GO:0005525">
    <property type="term" value="F:GTP binding"/>
    <property type="evidence" value="ECO:0007669"/>
    <property type="project" value="UniProtKB-KW"/>
</dbReference>
<dbReference type="PROSITE" id="PS51719">
    <property type="entry name" value="G_SEPTIN"/>
    <property type="match status" value="1"/>
</dbReference>
<reference evidence="4 5" key="1">
    <citation type="journal article" date="2014" name="BMC Genomics">
        <title>Genome sequencing of four Aureobasidium pullulans varieties: biotechnological potential, stress tolerance, and description of new species.</title>
        <authorList>
            <person name="Gostin Ar C."/>
            <person name="Ohm R.A."/>
            <person name="Kogej T."/>
            <person name="Sonjak S."/>
            <person name="Turk M."/>
            <person name="Zajc J."/>
            <person name="Zalar P."/>
            <person name="Grube M."/>
            <person name="Sun H."/>
            <person name="Han J."/>
            <person name="Sharma A."/>
            <person name="Chiniquy J."/>
            <person name="Ngan C.Y."/>
            <person name="Lipzen A."/>
            <person name="Barry K."/>
            <person name="Grigoriev I.V."/>
            <person name="Gunde-Cimerman N."/>
        </authorList>
    </citation>
    <scope>NUCLEOTIDE SEQUENCE [LARGE SCALE GENOMIC DNA]</scope>
    <source>
        <strain evidence="4 5">CBS 110374</strain>
    </source>
</reference>
<dbReference type="Proteomes" id="UP000030672">
    <property type="component" value="Unassembled WGS sequence"/>
</dbReference>
<evidence type="ECO:0000259" key="3">
    <source>
        <dbReference type="PROSITE" id="PS51719"/>
    </source>
</evidence>
<dbReference type="Gene3D" id="3.40.50.300">
    <property type="entry name" value="P-loop containing nucleotide triphosphate hydrolases"/>
    <property type="match status" value="1"/>
</dbReference>
<feature type="region of interest" description="Disordered" evidence="2">
    <location>
        <begin position="1"/>
        <end position="195"/>
    </location>
</feature>
<dbReference type="InterPro" id="IPR027417">
    <property type="entry name" value="P-loop_NTPase"/>
</dbReference>
<dbReference type="RefSeq" id="XP_040882384.1">
    <property type="nucleotide sequence ID" value="XM_041026000.1"/>
</dbReference>
<evidence type="ECO:0000256" key="2">
    <source>
        <dbReference type="SAM" id="MobiDB-lite"/>
    </source>
</evidence>
<keyword evidence="1" id="KW-0547">Nucleotide-binding</keyword>
<dbReference type="SUPFAM" id="SSF52540">
    <property type="entry name" value="P-loop containing nucleoside triphosphate hydrolases"/>
    <property type="match status" value="1"/>
</dbReference>
<name>A0A074WSG9_AURM1</name>
<dbReference type="HOGENOM" id="CLU_018628_0_1_1"/>
<dbReference type="Pfam" id="PF00735">
    <property type="entry name" value="Septin"/>
    <property type="match status" value="1"/>
</dbReference>
<dbReference type="PANTHER" id="PTHR18884">
    <property type="entry name" value="SEPTIN"/>
    <property type="match status" value="1"/>
</dbReference>
<dbReference type="EMBL" id="KL584827">
    <property type="protein sequence ID" value="KEQ65361.1"/>
    <property type="molecule type" value="Genomic_DNA"/>
</dbReference>